<evidence type="ECO:0000313" key="4">
    <source>
        <dbReference type="EMBL" id="KAE9106984.1"/>
    </source>
</evidence>
<accession>A0A6A3XUH4</accession>
<evidence type="ECO:0000313" key="15">
    <source>
        <dbReference type="Proteomes" id="UP000441208"/>
    </source>
</evidence>
<evidence type="ECO:0008006" key="20">
    <source>
        <dbReference type="Google" id="ProtNLM"/>
    </source>
</evidence>
<evidence type="ECO:0000313" key="13">
    <source>
        <dbReference type="Proteomes" id="UP000437068"/>
    </source>
</evidence>
<dbReference type="AlphaFoldDB" id="A0A6A3XUH4"/>
<name>A0A6A3XUH4_9STRA</name>
<dbReference type="EMBL" id="QXFX01000693">
    <property type="protein sequence ID" value="KAE9106984.1"/>
    <property type="molecule type" value="Genomic_DNA"/>
</dbReference>
<organism evidence="7 12">
    <name type="scientific">Phytophthora fragariae</name>
    <dbReference type="NCBI Taxonomy" id="53985"/>
    <lineage>
        <taxon>Eukaryota</taxon>
        <taxon>Sar</taxon>
        <taxon>Stramenopiles</taxon>
        <taxon>Oomycota</taxon>
        <taxon>Peronosporomycetes</taxon>
        <taxon>Peronosporales</taxon>
        <taxon>Peronosporaceae</taxon>
        <taxon>Phytophthora</taxon>
    </lineage>
</organism>
<comment type="caution">
    <text evidence="7">The sequence shown here is derived from an EMBL/GenBank/DDBJ whole genome shotgun (WGS) entry which is preliminary data.</text>
</comment>
<dbReference type="Proteomes" id="UP000429523">
    <property type="component" value="Unassembled WGS sequence"/>
</dbReference>
<evidence type="ECO:0000313" key="10">
    <source>
        <dbReference type="EMBL" id="KAE9339187.1"/>
    </source>
</evidence>
<dbReference type="Proteomes" id="UP000486351">
    <property type="component" value="Unassembled WGS sequence"/>
</dbReference>
<dbReference type="Proteomes" id="UP000437068">
    <property type="component" value="Unassembled WGS sequence"/>
</dbReference>
<evidence type="ECO:0000313" key="8">
    <source>
        <dbReference type="EMBL" id="KAE9225008.1"/>
    </source>
</evidence>
<evidence type="ECO:0000313" key="11">
    <source>
        <dbReference type="Proteomes" id="UP000429523"/>
    </source>
</evidence>
<keyword evidence="12" id="KW-1185">Reference proteome</keyword>
<dbReference type="Proteomes" id="UP000433483">
    <property type="component" value="Unassembled WGS sequence"/>
</dbReference>
<evidence type="ECO:0000313" key="6">
    <source>
        <dbReference type="EMBL" id="KAE9143214.1"/>
    </source>
</evidence>
<protein>
    <recommendedName>
        <fullName evidence="20">RxLR effector protein</fullName>
    </recommendedName>
</protein>
<evidence type="ECO:0000313" key="12">
    <source>
        <dbReference type="Proteomes" id="UP000433483"/>
    </source>
</evidence>
<evidence type="ECO:0000313" key="14">
    <source>
        <dbReference type="Proteomes" id="UP000440732"/>
    </source>
</evidence>
<keyword evidence="1" id="KW-0732">Signal</keyword>
<evidence type="ECO:0000313" key="19">
    <source>
        <dbReference type="Proteomes" id="UP000488956"/>
    </source>
</evidence>
<evidence type="ECO:0000313" key="7">
    <source>
        <dbReference type="EMBL" id="KAE9208501.1"/>
    </source>
</evidence>
<dbReference type="EMBL" id="QXGC01000676">
    <property type="protein sequence ID" value="KAE9225008.1"/>
    <property type="molecule type" value="Genomic_DNA"/>
</dbReference>
<proteinExistence type="predicted"/>
<evidence type="ECO:0000313" key="18">
    <source>
        <dbReference type="Proteomes" id="UP000486351"/>
    </source>
</evidence>
<dbReference type="EMBL" id="QXFW01000685">
    <property type="protein sequence ID" value="KAE9005461.1"/>
    <property type="molecule type" value="Genomic_DNA"/>
</dbReference>
<evidence type="ECO:0000313" key="2">
    <source>
        <dbReference type="EMBL" id="KAE8935823.1"/>
    </source>
</evidence>
<evidence type="ECO:0000256" key="1">
    <source>
        <dbReference type="SAM" id="SignalP"/>
    </source>
</evidence>
<gene>
    <name evidence="9" type="ORF">PF001_g25210</name>
    <name evidence="8" type="ORF">PF004_g12034</name>
    <name evidence="7" type="ORF">PF005_g12195</name>
    <name evidence="6" type="ORF">PF006_g11741</name>
    <name evidence="5" type="ORF">PF007_g12995</name>
    <name evidence="10" type="ORF">PF008_g11691</name>
    <name evidence="2" type="ORF">PF009_g14244</name>
    <name evidence="4" type="ORF">PF010_g12435</name>
    <name evidence="3" type="ORF">PF011_g12029</name>
</gene>
<dbReference type="Proteomes" id="UP000488956">
    <property type="component" value="Unassembled WGS sequence"/>
</dbReference>
<evidence type="ECO:0000313" key="17">
    <source>
        <dbReference type="Proteomes" id="UP000476176"/>
    </source>
</evidence>
<dbReference type="EMBL" id="QXGB01000636">
    <property type="protein sequence ID" value="KAE9208501.1"/>
    <property type="molecule type" value="Genomic_DNA"/>
</dbReference>
<dbReference type="EMBL" id="QXGE01002911">
    <property type="protein sequence ID" value="KAE9278335.1"/>
    <property type="molecule type" value="Genomic_DNA"/>
</dbReference>
<dbReference type="EMBL" id="QXFY01000633">
    <property type="protein sequence ID" value="KAE9339187.1"/>
    <property type="molecule type" value="Genomic_DNA"/>
</dbReference>
<dbReference type="EMBL" id="QXGA01000636">
    <property type="protein sequence ID" value="KAE9143214.1"/>
    <property type="molecule type" value="Genomic_DNA"/>
</dbReference>
<reference evidence="11 12" key="1">
    <citation type="submission" date="2018-08" db="EMBL/GenBank/DDBJ databases">
        <title>Genomic investigation of the strawberry pathogen Phytophthora fragariae indicates pathogenicity is determined by transcriptional variation in three key races.</title>
        <authorList>
            <person name="Adams T.M."/>
            <person name="Armitage A.D."/>
            <person name="Sobczyk M.K."/>
            <person name="Bates H.J."/>
            <person name="Dunwell J.M."/>
            <person name="Nellist C.F."/>
            <person name="Harrison R.J."/>
        </authorList>
    </citation>
    <scope>NUCLEOTIDE SEQUENCE [LARGE SCALE GENOMIC DNA]</scope>
    <source>
        <strain evidence="9 13">A4</strain>
        <strain evidence="8 17">BC-23</strain>
        <strain evidence="7 12">NOV-27</strain>
        <strain evidence="6 14">NOV-5</strain>
        <strain evidence="5 15">NOV-71</strain>
        <strain evidence="10 18">NOV-77</strain>
        <strain evidence="2 11">NOV-9</strain>
        <strain evidence="4 19">ONT-3</strain>
        <strain evidence="3 16">SCRP245</strain>
    </source>
</reference>
<feature type="chain" id="PRO_5036166728" description="RxLR effector protein" evidence="1">
    <location>
        <begin position="19"/>
        <end position="50"/>
    </location>
</feature>
<dbReference type="Proteomes" id="UP000476176">
    <property type="component" value="Unassembled WGS sequence"/>
</dbReference>
<evidence type="ECO:0000313" key="16">
    <source>
        <dbReference type="Proteomes" id="UP000460718"/>
    </source>
</evidence>
<feature type="signal peptide" evidence="1">
    <location>
        <begin position="1"/>
        <end position="18"/>
    </location>
</feature>
<evidence type="ECO:0000313" key="5">
    <source>
        <dbReference type="EMBL" id="KAE9107562.1"/>
    </source>
</evidence>
<dbReference type="Proteomes" id="UP000440732">
    <property type="component" value="Unassembled WGS sequence"/>
</dbReference>
<evidence type="ECO:0000313" key="3">
    <source>
        <dbReference type="EMBL" id="KAE9005461.1"/>
    </source>
</evidence>
<dbReference type="Proteomes" id="UP000460718">
    <property type="component" value="Unassembled WGS sequence"/>
</dbReference>
<sequence>MRCVCCVLTLCVCCACRASSTRQDCEASPVYREMGGTPQVMKISLSTKLL</sequence>
<dbReference type="Proteomes" id="UP000441208">
    <property type="component" value="Unassembled WGS sequence"/>
</dbReference>
<evidence type="ECO:0000313" key="9">
    <source>
        <dbReference type="EMBL" id="KAE9278335.1"/>
    </source>
</evidence>
<dbReference type="EMBL" id="QXGF01000770">
    <property type="protein sequence ID" value="KAE8935823.1"/>
    <property type="molecule type" value="Genomic_DNA"/>
</dbReference>
<dbReference type="EMBL" id="QXFZ01000701">
    <property type="protein sequence ID" value="KAE9107562.1"/>
    <property type="molecule type" value="Genomic_DNA"/>
</dbReference>